<sequence length="82" mass="9059">MEGERLRNETMTELINFLVCLMSRSPGDGDTLAGRLACTLAQLVQFSAQQFAATFPLPLLTTGMQMSANRLSNELAMRARCF</sequence>
<evidence type="ECO:0000313" key="1">
    <source>
        <dbReference type="EMBL" id="MAA13610.1"/>
    </source>
</evidence>
<protein>
    <submittedName>
        <fullName evidence="1">Uncharacterized protein</fullName>
    </submittedName>
</protein>
<proteinExistence type="predicted"/>
<organism evidence="1">
    <name type="scientific">Rhipicephalus zambeziensis</name>
    <dbReference type="NCBI Taxonomy" id="60191"/>
    <lineage>
        <taxon>Eukaryota</taxon>
        <taxon>Metazoa</taxon>
        <taxon>Ecdysozoa</taxon>
        <taxon>Arthropoda</taxon>
        <taxon>Chelicerata</taxon>
        <taxon>Arachnida</taxon>
        <taxon>Acari</taxon>
        <taxon>Parasitiformes</taxon>
        <taxon>Ixodida</taxon>
        <taxon>Ixodoidea</taxon>
        <taxon>Ixodidae</taxon>
        <taxon>Rhipicephalinae</taxon>
        <taxon>Rhipicephalus</taxon>
        <taxon>Rhipicephalus</taxon>
    </lineage>
</organism>
<dbReference type="AlphaFoldDB" id="A0A224YIJ3"/>
<reference evidence="1" key="1">
    <citation type="journal article" date="2017" name="Parasit. Vectors">
        <title>Sialotranscriptomics of Rhipicephalus zambeziensis reveals intricate expression profiles of secretory proteins and suggests tight temporal transcriptional regulation during blood-feeding.</title>
        <authorList>
            <person name="de Castro M.H."/>
            <person name="de Klerk D."/>
            <person name="Pienaar R."/>
            <person name="Rees D.J.G."/>
            <person name="Mans B.J."/>
        </authorList>
    </citation>
    <scope>NUCLEOTIDE SEQUENCE</scope>
    <source>
        <tissue evidence="1">Salivary glands</tissue>
    </source>
</reference>
<accession>A0A224YIJ3</accession>
<name>A0A224YIJ3_9ACAR</name>
<dbReference type="EMBL" id="GFPF01002464">
    <property type="protein sequence ID" value="MAA13610.1"/>
    <property type="molecule type" value="Transcribed_RNA"/>
</dbReference>